<keyword evidence="2" id="KW-0812">Transmembrane</keyword>
<dbReference type="InterPro" id="IPR018650">
    <property type="entry name" value="STSV1_Orf64"/>
</dbReference>
<dbReference type="EMBL" id="CP029042">
    <property type="protein sequence ID" value="AZS72257.1"/>
    <property type="molecule type" value="Genomic_DNA"/>
</dbReference>
<gene>
    <name evidence="3" type="ORF">DDE74_15980</name>
</gene>
<dbReference type="RefSeq" id="WP_127151386.1">
    <property type="nucleotide sequence ID" value="NZ_CP029042.1"/>
</dbReference>
<feature type="transmembrane region" description="Helical" evidence="2">
    <location>
        <begin position="71"/>
        <end position="89"/>
    </location>
</feature>
<dbReference type="Proteomes" id="UP000275579">
    <property type="component" value="Chromosome"/>
</dbReference>
<keyword evidence="2" id="KW-0472">Membrane</keyword>
<feature type="region of interest" description="Disordered" evidence="1">
    <location>
        <begin position="1"/>
        <end position="45"/>
    </location>
</feature>
<organism evidence="3 4">
    <name type="scientific">Streptomyces lydicus</name>
    <dbReference type="NCBI Taxonomy" id="47763"/>
    <lineage>
        <taxon>Bacteria</taxon>
        <taxon>Bacillati</taxon>
        <taxon>Actinomycetota</taxon>
        <taxon>Actinomycetes</taxon>
        <taxon>Kitasatosporales</taxon>
        <taxon>Streptomycetaceae</taxon>
        <taxon>Streptomyces</taxon>
    </lineage>
</organism>
<feature type="transmembrane region" description="Helical" evidence="2">
    <location>
        <begin position="173"/>
        <end position="191"/>
    </location>
</feature>
<dbReference type="Pfam" id="PF09852">
    <property type="entry name" value="DUF2079"/>
    <property type="match status" value="1"/>
</dbReference>
<feature type="transmembrane region" description="Helical" evidence="2">
    <location>
        <begin position="386"/>
        <end position="408"/>
    </location>
</feature>
<accession>A0A3S9YBD6</accession>
<proteinExistence type="predicted"/>
<evidence type="ECO:0000313" key="3">
    <source>
        <dbReference type="EMBL" id="AZS72257.1"/>
    </source>
</evidence>
<protein>
    <recommendedName>
        <fullName evidence="5">DUF2079 domain-containing protein</fullName>
    </recommendedName>
</protein>
<feature type="transmembrane region" description="Helical" evidence="2">
    <location>
        <begin position="149"/>
        <end position="167"/>
    </location>
</feature>
<feature type="transmembrane region" description="Helical" evidence="2">
    <location>
        <begin position="324"/>
        <end position="343"/>
    </location>
</feature>
<sequence>MDTAAATAGGAPGRILGADSGSVPPPRAAEPAAPATATTDAPPARTGRLRRTVHRLRTRTAPLRAPHLDPYWTAGFFFVAFTLLTVCRFRTMSISSWDLGIFEQAVRGYAHFQAPIVDLKGPGTNILGDHFSPVLVVLAPFYRVFPSPLTLLTAQAALFALSVLPVARAAARYLGRVPGLALGFAYGLSWGVQKAVDFDFHEIAFALPLIAFALEAVLRGRWTAAVCWAAPLVLVKEDLGVTAATIGALALIRTRRASPLAIGLVAFGITATAVTLGVLIPGFNGSGSYDYWTKFGADGGGAAIPLDTALRTTLWVLLPTTGLLALRSPLLLVALPTLGWRFLSHEPHYWGIDWHYNAVLMPVVFLALIDALPQVRISARPWLRSYAHHLPAAVLAAALALTTTLPLARLTEAATYRTPPNVTADEKLLDRIPDGATVESDIRPLSRLTHRTQVFWTGDTGGLSPDYIALQLRADRTPRQVLADAMARHPRSTYVLLGGTADLLVFHRTSAK</sequence>
<feature type="compositionally biased region" description="Low complexity" evidence="1">
    <location>
        <begin position="29"/>
        <end position="45"/>
    </location>
</feature>
<feature type="transmembrane region" description="Helical" evidence="2">
    <location>
        <begin position="355"/>
        <end position="374"/>
    </location>
</feature>
<dbReference type="AlphaFoldDB" id="A0A3S9YBD6"/>
<feature type="transmembrane region" description="Helical" evidence="2">
    <location>
        <begin position="259"/>
        <end position="283"/>
    </location>
</feature>
<feature type="transmembrane region" description="Helical" evidence="2">
    <location>
        <begin position="203"/>
        <end position="222"/>
    </location>
</feature>
<evidence type="ECO:0000256" key="1">
    <source>
        <dbReference type="SAM" id="MobiDB-lite"/>
    </source>
</evidence>
<evidence type="ECO:0000313" key="4">
    <source>
        <dbReference type="Proteomes" id="UP000275579"/>
    </source>
</evidence>
<name>A0A3S9YBD6_9ACTN</name>
<reference evidence="3 4" key="1">
    <citation type="submission" date="2018-04" db="EMBL/GenBank/DDBJ databases">
        <title>Complete genome sequences of Streptomyces lydicus strain WYEC and characterization of antagonistic properties of biological control agents.</title>
        <authorList>
            <person name="Mariita R.M."/>
            <person name="Sello J.K."/>
        </authorList>
    </citation>
    <scope>NUCLEOTIDE SEQUENCE [LARGE SCALE GENOMIC DNA]</scope>
    <source>
        <strain evidence="3 4">WYEC 108</strain>
    </source>
</reference>
<evidence type="ECO:0000256" key="2">
    <source>
        <dbReference type="SAM" id="Phobius"/>
    </source>
</evidence>
<evidence type="ECO:0008006" key="5">
    <source>
        <dbReference type="Google" id="ProtNLM"/>
    </source>
</evidence>
<keyword evidence="2" id="KW-1133">Transmembrane helix</keyword>